<evidence type="ECO:0000313" key="3">
    <source>
        <dbReference type="Proteomes" id="UP000244855"/>
    </source>
</evidence>
<protein>
    <recommendedName>
        <fullName evidence="4">Transmembrane protein</fullName>
    </recommendedName>
</protein>
<dbReference type="Proteomes" id="UP000244855">
    <property type="component" value="Unassembled WGS sequence"/>
</dbReference>
<keyword evidence="1" id="KW-0812">Transmembrane</keyword>
<feature type="transmembrane region" description="Helical" evidence="1">
    <location>
        <begin position="6"/>
        <end position="25"/>
    </location>
</feature>
<feature type="transmembrane region" description="Helical" evidence="1">
    <location>
        <begin position="136"/>
        <end position="159"/>
    </location>
</feature>
<dbReference type="AlphaFoldDB" id="A0A2V1E945"/>
<feature type="transmembrane region" description="Helical" evidence="1">
    <location>
        <begin position="105"/>
        <end position="130"/>
    </location>
</feature>
<keyword evidence="3" id="KW-1185">Reference proteome</keyword>
<name>A0A2V1E945_9PLEO</name>
<organism evidence="2 3">
    <name type="scientific">Periconia macrospinosa</name>
    <dbReference type="NCBI Taxonomy" id="97972"/>
    <lineage>
        <taxon>Eukaryota</taxon>
        <taxon>Fungi</taxon>
        <taxon>Dikarya</taxon>
        <taxon>Ascomycota</taxon>
        <taxon>Pezizomycotina</taxon>
        <taxon>Dothideomycetes</taxon>
        <taxon>Pleosporomycetidae</taxon>
        <taxon>Pleosporales</taxon>
        <taxon>Massarineae</taxon>
        <taxon>Periconiaceae</taxon>
        <taxon>Periconia</taxon>
    </lineage>
</organism>
<evidence type="ECO:0000256" key="1">
    <source>
        <dbReference type="SAM" id="Phobius"/>
    </source>
</evidence>
<evidence type="ECO:0000313" key="2">
    <source>
        <dbReference type="EMBL" id="PVI06164.1"/>
    </source>
</evidence>
<dbReference type="EMBL" id="KZ805310">
    <property type="protein sequence ID" value="PVI06164.1"/>
    <property type="molecule type" value="Genomic_DNA"/>
</dbReference>
<keyword evidence="1" id="KW-0472">Membrane</keyword>
<evidence type="ECO:0008006" key="4">
    <source>
        <dbReference type="Google" id="ProtNLM"/>
    </source>
</evidence>
<reference evidence="2 3" key="1">
    <citation type="journal article" date="2018" name="Sci. Rep.">
        <title>Comparative genomics provides insights into the lifestyle and reveals functional heterogeneity of dark septate endophytic fungi.</title>
        <authorList>
            <person name="Knapp D.G."/>
            <person name="Nemeth J.B."/>
            <person name="Barry K."/>
            <person name="Hainaut M."/>
            <person name="Henrissat B."/>
            <person name="Johnson J."/>
            <person name="Kuo A."/>
            <person name="Lim J.H.P."/>
            <person name="Lipzen A."/>
            <person name="Nolan M."/>
            <person name="Ohm R.A."/>
            <person name="Tamas L."/>
            <person name="Grigoriev I.V."/>
            <person name="Spatafora J.W."/>
            <person name="Nagy L.G."/>
            <person name="Kovacs G.M."/>
        </authorList>
    </citation>
    <scope>NUCLEOTIDE SEQUENCE [LARGE SCALE GENOMIC DNA]</scope>
    <source>
        <strain evidence="2 3">DSE2036</strain>
    </source>
</reference>
<keyword evidence="1" id="KW-1133">Transmembrane helix</keyword>
<proteinExistence type="predicted"/>
<gene>
    <name evidence="2" type="ORF">DM02DRAFT_36525</name>
</gene>
<accession>A0A2V1E945</accession>
<sequence length="205" mass="23658">MNSPSSSPGWLVSFLFLPTFVFPSWRYFQSFFFNRGAGRRCSDFRPSSVSPVCNARPNPKKILSLFFSTNDTLAALFRVSRFFCFAKRARLGFWCPRCPIYRIPFLYLLSSLLFLSICLLSVLSLLPLLVSPLGRLLLRVVPCFLPSRFFSFFFSFPSARTWFLFLHRKHAIVAHTVWRKISNYILFPPPAGPVVFFFPVSSLPL</sequence>